<dbReference type="OrthoDB" id="14252at2759"/>
<keyword evidence="1" id="KW-0812">Transmembrane</keyword>
<evidence type="ECO:0000259" key="2">
    <source>
        <dbReference type="PROSITE" id="PS50213"/>
    </source>
</evidence>
<keyword evidence="1" id="KW-0472">Membrane</keyword>
<dbReference type="PANTHER" id="PTHR10900:SF77">
    <property type="entry name" value="FI19380P1"/>
    <property type="match status" value="1"/>
</dbReference>
<dbReference type="Proteomes" id="UP000646827">
    <property type="component" value="Unassembled WGS sequence"/>
</dbReference>
<dbReference type="SUPFAM" id="SSF82153">
    <property type="entry name" value="FAS1 domain"/>
    <property type="match status" value="5"/>
</dbReference>
<evidence type="ECO:0000313" key="4">
    <source>
        <dbReference type="Proteomes" id="UP000646827"/>
    </source>
</evidence>
<dbReference type="PROSITE" id="PS50213">
    <property type="entry name" value="FAS1"/>
    <property type="match status" value="4"/>
</dbReference>
<dbReference type="InterPro" id="IPR000782">
    <property type="entry name" value="FAS1_domain"/>
</dbReference>
<dbReference type="Gene3D" id="2.30.180.10">
    <property type="entry name" value="FAS1 domain"/>
    <property type="match status" value="5"/>
</dbReference>
<keyword evidence="1" id="KW-1133">Transmembrane helix</keyword>
<protein>
    <recommendedName>
        <fullName evidence="2">FAS1 domain-containing protein</fullName>
    </recommendedName>
</protein>
<dbReference type="AlphaFoldDB" id="A0A8H7VED9"/>
<feature type="transmembrane region" description="Helical" evidence="1">
    <location>
        <begin position="747"/>
        <end position="773"/>
    </location>
</feature>
<dbReference type="InterPro" id="IPR050904">
    <property type="entry name" value="Adhesion/Biosynth-related"/>
</dbReference>
<proteinExistence type="predicted"/>
<name>A0A8H7VED9_9FUNG</name>
<dbReference type="EMBL" id="JAEPRB010000157">
    <property type="protein sequence ID" value="KAG2219951.1"/>
    <property type="molecule type" value="Genomic_DNA"/>
</dbReference>
<dbReference type="GO" id="GO:0005615">
    <property type="term" value="C:extracellular space"/>
    <property type="evidence" value="ECO:0007669"/>
    <property type="project" value="TreeGrafter"/>
</dbReference>
<evidence type="ECO:0000256" key="1">
    <source>
        <dbReference type="SAM" id="Phobius"/>
    </source>
</evidence>
<feature type="domain" description="FAS1" evidence="2">
    <location>
        <begin position="595"/>
        <end position="735"/>
    </location>
</feature>
<organism evidence="3 4">
    <name type="scientific">Circinella minor</name>
    <dbReference type="NCBI Taxonomy" id="1195481"/>
    <lineage>
        <taxon>Eukaryota</taxon>
        <taxon>Fungi</taxon>
        <taxon>Fungi incertae sedis</taxon>
        <taxon>Mucoromycota</taxon>
        <taxon>Mucoromycotina</taxon>
        <taxon>Mucoromycetes</taxon>
        <taxon>Mucorales</taxon>
        <taxon>Lichtheimiaceae</taxon>
        <taxon>Circinella</taxon>
    </lineage>
</organism>
<reference evidence="3 4" key="1">
    <citation type="submission" date="2020-12" db="EMBL/GenBank/DDBJ databases">
        <title>Metabolic potential, ecology and presence of endohyphal bacteria is reflected in genomic diversity of Mucoromycotina.</title>
        <authorList>
            <person name="Muszewska A."/>
            <person name="Okrasinska A."/>
            <person name="Steczkiewicz K."/>
            <person name="Drgas O."/>
            <person name="Orlowska M."/>
            <person name="Perlinska-Lenart U."/>
            <person name="Aleksandrzak-Piekarczyk T."/>
            <person name="Szatraj K."/>
            <person name="Zielenkiewicz U."/>
            <person name="Pilsyk S."/>
            <person name="Malc E."/>
            <person name="Mieczkowski P."/>
            <person name="Kruszewska J.S."/>
            <person name="Biernat P."/>
            <person name="Pawlowska J."/>
        </authorList>
    </citation>
    <scope>NUCLEOTIDE SEQUENCE [LARGE SCALE GENOMIC DNA]</scope>
    <source>
        <strain evidence="3 4">CBS 142.35</strain>
    </source>
</reference>
<gene>
    <name evidence="3" type="ORF">INT45_002165</name>
</gene>
<dbReference type="Pfam" id="PF02469">
    <property type="entry name" value="Fasciclin"/>
    <property type="match status" value="4"/>
</dbReference>
<evidence type="ECO:0000313" key="3">
    <source>
        <dbReference type="EMBL" id="KAG2219951.1"/>
    </source>
</evidence>
<sequence>MRLGIPLLLFITTFFYCHPILAYKTIIDVLSEDSRFEKLIEHLQRTRLIPFINRLEAGTLFAPDNNAFENFKKGEITQHMLLYHLLPAGMLGEDFFDGQLLESLYIRPGFLGSDDAGQRIKIRKEGKAGKGRGKPFINDAEIIDKDLAVNNQTYIQVINQVLIPPTTLGESIKNNEELYGFLQKVGLNDKLNQPRPFTVFMSRQSVLNQLNPIEKDYMVSQYGTEDLDKLMNYMIVDDVVYSNEFPSGKTVYKTLSGESLVISVNKDNVITVNDISVSEIDVLAANGVFHILDDMPIPNNINFNIRKYLYGLNSTKLVALMDECGLEHYLETDTSDDAQKYTILAPANDDIKEDSIPDSIKKNWLTYHIMGGSYSPDLLTDGALIKSEFVSSHLRDAPQRIPVFVETEAPVKAVGKSIRFGHSRVLADPAIVQNNYIYKVSEPLVLPGDILSKLVIDLNLSTFIATIYVSEVADEIKSSDGITMFVPTNEAFHDLGLVAQYLMHPSGKSHLQSVLRYHVAQGLLYKEDMIQNPQEMTTLANATIRIESSNDQLVVGPPGAGSKQAIIGETDILVGNGVVHKIDGVQIPDYVEITTRDILIGIEANSMLEVLERASLMDVLNSTDYIVLAPTDRAFAHMDLGELLKDPYELERLVKLHLVPITWQDNWITSGSKHDTEYPTLLSEYDKIVFREEENGELVVSVKDRTDKTPAHVIGMGRTVGGKVDGGVLMTDAVLIPIRRGFFGLPWGWSIFLVTVISLISASILGGCGFIVYKIWTRRRLGYRNID</sequence>
<feature type="domain" description="FAS1" evidence="2">
    <location>
        <begin position="165"/>
        <end position="296"/>
    </location>
</feature>
<feature type="domain" description="FAS1" evidence="2">
    <location>
        <begin position="447"/>
        <end position="586"/>
    </location>
</feature>
<keyword evidence="4" id="KW-1185">Reference proteome</keyword>
<accession>A0A8H7VED9</accession>
<feature type="domain" description="FAS1" evidence="2">
    <location>
        <begin position="23"/>
        <end position="162"/>
    </location>
</feature>
<dbReference type="PANTHER" id="PTHR10900">
    <property type="entry name" value="PERIOSTIN-RELATED"/>
    <property type="match status" value="1"/>
</dbReference>
<comment type="caution">
    <text evidence="3">The sequence shown here is derived from an EMBL/GenBank/DDBJ whole genome shotgun (WGS) entry which is preliminary data.</text>
</comment>
<dbReference type="InterPro" id="IPR036378">
    <property type="entry name" value="FAS1_dom_sf"/>
</dbReference>
<dbReference type="SMART" id="SM00554">
    <property type="entry name" value="FAS1"/>
    <property type="match status" value="4"/>
</dbReference>